<evidence type="ECO:0000313" key="2">
    <source>
        <dbReference type="Proteomes" id="UP001239111"/>
    </source>
</evidence>
<proteinExistence type="predicted"/>
<sequence>MASKPPPAHISACAPGESQAGDSNVQARQSINPLQNTSTSNEAERIQTSGLLSPGIARSAADQQVVFNNILIPESTMNLFFQRCDSPQDQFDGIESFMSRHLISLNSSPTIPAMDTEASDMLKRVTAFEDLLKDQASRLGEI</sequence>
<keyword evidence="2" id="KW-1185">Reference proteome</keyword>
<reference evidence="1" key="1">
    <citation type="submission" date="2023-04" db="EMBL/GenBank/DDBJ databases">
        <title>A chromosome-level genome assembly of the parasitoid wasp Eretmocerus hayati.</title>
        <authorList>
            <person name="Zhong Y."/>
            <person name="Liu S."/>
            <person name="Liu Y."/>
        </authorList>
    </citation>
    <scope>NUCLEOTIDE SEQUENCE</scope>
    <source>
        <strain evidence="1">ZJU_SS_LIU_2023</strain>
    </source>
</reference>
<comment type="caution">
    <text evidence="1">The sequence shown here is derived from an EMBL/GenBank/DDBJ whole genome shotgun (WGS) entry which is preliminary data.</text>
</comment>
<dbReference type="EMBL" id="CM056741">
    <property type="protein sequence ID" value="KAJ8683885.1"/>
    <property type="molecule type" value="Genomic_DNA"/>
</dbReference>
<name>A0ACC2PKE3_9HYME</name>
<gene>
    <name evidence="1" type="ORF">QAD02_019677</name>
</gene>
<protein>
    <submittedName>
        <fullName evidence="1">Uncharacterized protein</fullName>
    </submittedName>
</protein>
<organism evidence="1 2">
    <name type="scientific">Eretmocerus hayati</name>
    <dbReference type="NCBI Taxonomy" id="131215"/>
    <lineage>
        <taxon>Eukaryota</taxon>
        <taxon>Metazoa</taxon>
        <taxon>Ecdysozoa</taxon>
        <taxon>Arthropoda</taxon>
        <taxon>Hexapoda</taxon>
        <taxon>Insecta</taxon>
        <taxon>Pterygota</taxon>
        <taxon>Neoptera</taxon>
        <taxon>Endopterygota</taxon>
        <taxon>Hymenoptera</taxon>
        <taxon>Apocrita</taxon>
        <taxon>Proctotrupomorpha</taxon>
        <taxon>Chalcidoidea</taxon>
        <taxon>Aphelinidae</taxon>
        <taxon>Aphelininae</taxon>
        <taxon>Eretmocerus</taxon>
    </lineage>
</organism>
<accession>A0ACC2PKE3</accession>
<evidence type="ECO:0000313" key="1">
    <source>
        <dbReference type="EMBL" id="KAJ8683885.1"/>
    </source>
</evidence>
<dbReference type="Proteomes" id="UP001239111">
    <property type="component" value="Chromosome 1"/>
</dbReference>